<dbReference type="Gene3D" id="3.90.190.10">
    <property type="entry name" value="Protein tyrosine phosphatase superfamily"/>
    <property type="match status" value="1"/>
</dbReference>
<comment type="caution">
    <text evidence="3">The sequence shown here is derived from an EMBL/GenBank/DDBJ whole genome shotgun (WGS) entry which is preliminary data.</text>
</comment>
<dbReference type="EMBL" id="LSOG01000083">
    <property type="protein sequence ID" value="OEH45885.1"/>
    <property type="molecule type" value="Genomic_DNA"/>
</dbReference>
<dbReference type="SUPFAM" id="SSF52799">
    <property type="entry name" value="(Phosphotyrosine protein) phosphatases II"/>
    <property type="match status" value="1"/>
</dbReference>
<evidence type="ECO:0000256" key="1">
    <source>
        <dbReference type="SAM" id="Coils"/>
    </source>
</evidence>
<accession>A0A1E5JMW5</accession>
<dbReference type="Pfam" id="PF18242">
    <property type="entry name" value="LupA"/>
    <property type="match status" value="1"/>
</dbReference>
<organism evidence="3 4">
    <name type="scientific">Legionella parisiensis</name>
    <dbReference type="NCBI Taxonomy" id="45071"/>
    <lineage>
        <taxon>Bacteria</taxon>
        <taxon>Pseudomonadati</taxon>
        <taxon>Pseudomonadota</taxon>
        <taxon>Gammaproteobacteria</taxon>
        <taxon>Legionellales</taxon>
        <taxon>Legionellaceae</taxon>
        <taxon>Legionella</taxon>
    </lineage>
</organism>
<dbReference type="PATRIC" id="fig|45071.6.peg.477"/>
<gene>
    <name evidence="3" type="ORF">lpari_03073</name>
</gene>
<dbReference type="RefSeq" id="WP_058516371.1">
    <property type="nucleotide sequence ID" value="NZ_CAAAIE010000004.1"/>
</dbReference>
<feature type="coiled-coil region" evidence="1">
    <location>
        <begin position="1399"/>
        <end position="1466"/>
    </location>
</feature>
<reference evidence="3 4" key="1">
    <citation type="submission" date="2016-02" db="EMBL/GenBank/DDBJ databases">
        <title>Secondary metabolites in Legionella.</title>
        <authorList>
            <person name="Tobias N.J."/>
            <person name="Bode H.B."/>
        </authorList>
    </citation>
    <scope>NUCLEOTIDE SEQUENCE [LARGE SCALE GENOMIC DNA]</scope>
    <source>
        <strain evidence="3 4">DSM 19216</strain>
    </source>
</reference>
<proteinExistence type="predicted"/>
<dbReference type="InterPro" id="IPR040938">
    <property type="entry name" value="LupA"/>
</dbReference>
<sequence length="2126" mass="244234">MALSEEYRNRSLENFIKRYKKKLTVQSNTLLDAINKLAATYDVPLGFQSDEVIKLVGKQLDKPFDESSLQKVAASIYSMVIEQNDRETHENRRKHRAVGRFDLKYIHQRSLKDQLQDHDMALLMPQSHGNIEVLGPINRFDPGSVGAAREGLDLALKNKRFDHIFIPVGPGHWRGIYLTKPVGGKGKYQVELFDPYGPGGASAIEEMTLELLKHCGIDASQVTIKTAGPIHPQKDMYACGDFTCAYSHKKMKELGAPRSAYNQDFIAVLDSRGNKEDSLRYASRDLSATLAKSKPIIHGEEEEIEEEVEFSEDEKRKFLIRLGQLLSDPNKMDKAVLEGNVAKIKDTFGKSKSASLRELDAYGVFNADGSINKDIAARYQITFAEHQIKTRLESYGFKHLSLREMIIFESAIRSVINDLSHDQHINSNQPSKGLAKQCFADFLPPTMFRLANPLGMELTGPTRQMIGMGYLKFKDANVSMSPGPSAARSLTPETNPELYEAEHDIARYLTNLLTNNVAHVFAVGRVFPYYPQEDSGKREIRTDEALNDFINYFIPDANGRVTLPDIPELEDIHITSRPIKKVGRFITYEISINGSAPIQVHHFPLRDKQPLELTPQELSYVKKIGQSTPPEQNIHAHCRKGKGRSAQIAYLLASLNPKYGQLNSEERLAQMRAEKTPRGKPEYFIETDLQEDYIEKDGYLIQENNDSEIPLEEEEENLELYLVYGTLLKQEIDQLLQQIDIPKQIVAETDHAALLQLMEKYQELSSLAPEELPVWVEEVCKNPIVTEHSLALFESIKNSTDFLLHAFAERRNLDELEMFFDLQARHGGYLETLDKLSTLELRLSDEISSREKSGEITHEEAQIEQETLDKYTFSFVSRLQDSYLENWEKISEEDKAPCIVEGRANIVEVVPEIFNALMQHNPETFTKADFKALQKKYYKCKQRIELLEKVDLLEKAKGQDNFEVLAPELKQQIKTLEKLFALGYDHFAVETAHITEKMRLIYEELSELFATGVVSPKEWNDLKNRFANYKTLFALTNQDEIATPQILLTLDNLFQEKREHTIPLSSLFIWRVLEDQPQKGNLEDFVAGLGYSLIDTLFEDLPPEYYGVDADGIYSEEINLLIEDILKLAATKKTDEKKGAFKLTDKRPPLPTPEEYEEAKREVIELIEQRLPYLITSTHFKVRIENLAKDFSHLGDLQLSSPEWENLKKRFAELKLEYQSHPKSELIEQLLGEMELRFNEVVEPVEEDTLIKQHRESMENVLRIKAIRSAAAREVQDEIPFFESRIEQKIPKLIGYPKLPKLIVFNIDAVLAELNNGEMIQAQELINVLNYAKKYGMEVALACSHMPSSDNGEQSTFAQLRVIIEKNTKIDISHMVLSLDTIPLHHEKATTSRYFQRKIAQLTEQINLLKSQLPTEEELEELKRQFPEERERDELEKATKKLQSKKEQLEETILKLQAELDSLPVKSAKLTSDTFLHLDAIRHHYALTKPSNDINYYQMVEGGILADFKTPELFGGVARGERWDNLFQLAEVIMGADYPQVSPTQPSTARPSLQAILKDLIINADNPRLLQKKYGSLARLEDAIQQIQEHKEYLHSHIPQIEAFYQSRLAYRKKIYEAEIYKKAVLNEEDVVFFDSHQKTINLIHQQSNYRAIKVNNGEEKPFRHIVDLHHEMGVYNGLIAYLKGDEEHAPKHYGPGRINKTLGTYLTTIPDFTLYEFQDSPIVLHLEMSAILDKLPELSAEEEVQQRYKDQFFEAAIERFKQLSEASKIDLVKTYYRDKHQALNDIKEELKKLISSSTPQLGDKLTELQTQVDTILEMDKKFSQHISPTFLGAEAKLLRAMITEGLDSESLDHLEVDADKVKLKADHDISRSQFYIESIMEDPDTYLRGLHPALEELDVFDKAFITEQYTHYIEKHLKKIIQGDYSSLQAVLDVVQQDVTLRDPEKNDALIKNHLQLIAAKRLCEKLLPIIPYQTRVDELTKEPQTDYFEQVSELSGKITNYIDQIESSDEYRAKLFLDKADKYLRTRNWDVGFQWNKHTIFIGGKEKKIPATVAQQLEVIEQARTDANYSYLEAKKAFLEIGKQKEITWRSSKVARNYYSLFKKPDDTTLEKDLDTKFSPTSKT</sequence>
<keyword evidence="1" id="KW-0175">Coiled coil</keyword>
<dbReference type="InterPro" id="IPR029021">
    <property type="entry name" value="Prot-tyrosine_phosphatase-like"/>
</dbReference>
<evidence type="ECO:0000313" key="3">
    <source>
        <dbReference type="EMBL" id="OEH45885.1"/>
    </source>
</evidence>
<name>A0A1E5JMW5_9GAMM</name>
<evidence type="ECO:0000259" key="2">
    <source>
        <dbReference type="Pfam" id="PF18242"/>
    </source>
</evidence>
<dbReference type="Proteomes" id="UP000095229">
    <property type="component" value="Unassembled WGS sequence"/>
</dbReference>
<keyword evidence="4" id="KW-1185">Reference proteome</keyword>
<evidence type="ECO:0000313" key="4">
    <source>
        <dbReference type="Proteomes" id="UP000095229"/>
    </source>
</evidence>
<protein>
    <recommendedName>
        <fullName evidence="2">Legionella ubiquitin-specific protease A domain-containing protein</fullName>
    </recommendedName>
</protein>
<feature type="domain" description="Legionella ubiquitin-specific protease A" evidence="2">
    <location>
        <begin position="112"/>
        <end position="288"/>
    </location>
</feature>